<name>A0A9Q3KLK2_9BASI</name>
<keyword evidence="3" id="KW-1185">Reference proteome</keyword>
<organism evidence="2 3">
    <name type="scientific">Austropuccinia psidii MF-1</name>
    <dbReference type="NCBI Taxonomy" id="1389203"/>
    <lineage>
        <taxon>Eukaryota</taxon>
        <taxon>Fungi</taxon>
        <taxon>Dikarya</taxon>
        <taxon>Basidiomycota</taxon>
        <taxon>Pucciniomycotina</taxon>
        <taxon>Pucciniomycetes</taxon>
        <taxon>Pucciniales</taxon>
        <taxon>Sphaerophragmiaceae</taxon>
        <taxon>Austropuccinia</taxon>
    </lineage>
</organism>
<evidence type="ECO:0000313" key="2">
    <source>
        <dbReference type="EMBL" id="MBW0583643.1"/>
    </source>
</evidence>
<protein>
    <submittedName>
        <fullName evidence="2">Uncharacterized protein</fullName>
    </submittedName>
</protein>
<accession>A0A9Q3KLK2</accession>
<evidence type="ECO:0000313" key="3">
    <source>
        <dbReference type="Proteomes" id="UP000765509"/>
    </source>
</evidence>
<feature type="region of interest" description="Disordered" evidence="1">
    <location>
        <begin position="1"/>
        <end position="24"/>
    </location>
</feature>
<comment type="caution">
    <text evidence="2">The sequence shown here is derived from an EMBL/GenBank/DDBJ whole genome shotgun (WGS) entry which is preliminary data.</text>
</comment>
<reference evidence="2" key="1">
    <citation type="submission" date="2021-03" db="EMBL/GenBank/DDBJ databases">
        <title>Draft genome sequence of rust myrtle Austropuccinia psidii MF-1, a brazilian biotype.</title>
        <authorList>
            <person name="Quecine M.C."/>
            <person name="Pachon D.M.R."/>
            <person name="Bonatelli M.L."/>
            <person name="Correr F.H."/>
            <person name="Franceschini L.M."/>
            <person name="Leite T.F."/>
            <person name="Margarido G.R.A."/>
            <person name="Almeida C.A."/>
            <person name="Ferrarezi J.A."/>
            <person name="Labate C.A."/>
        </authorList>
    </citation>
    <scope>NUCLEOTIDE SEQUENCE</scope>
    <source>
        <strain evidence="2">MF-1</strain>
    </source>
</reference>
<gene>
    <name evidence="2" type="ORF">O181_123358</name>
</gene>
<dbReference type="AlphaFoldDB" id="A0A9Q3KLK2"/>
<dbReference type="Proteomes" id="UP000765509">
    <property type="component" value="Unassembled WGS sequence"/>
</dbReference>
<sequence>MEDNQYAQKHRDGLEGLDDSEGARLAPDDKMTIEAIRNDNGQFGQGLWIWHGYAILRTKRVELYGCDSTRHLPSLCLWSAFPICLQCLLPSLRLYSARLTCLRCCLPSLHLYSARLTFL</sequence>
<evidence type="ECO:0000256" key="1">
    <source>
        <dbReference type="SAM" id="MobiDB-lite"/>
    </source>
</evidence>
<dbReference type="EMBL" id="AVOT02115696">
    <property type="protein sequence ID" value="MBW0583643.1"/>
    <property type="molecule type" value="Genomic_DNA"/>
</dbReference>
<proteinExistence type="predicted"/>